<keyword evidence="2 3" id="KW-0175">Coiled coil</keyword>
<dbReference type="EMBL" id="AFYH01104061">
    <property type="status" value="NOT_ANNOTATED_CDS"/>
    <property type="molecule type" value="Genomic_DNA"/>
</dbReference>
<dbReference type="PROSITE" id="PS50021">
    <property type="entry name" value="CH"/>
    <property type="match status" value="1"/>
</dbReference>
<evidence type="ECO:0000256" key="4">
    <source>
        <dbReference type="SAM" id="MobiDB-lite"/>
    </source>
</evidence>
<feature type="coiled-coil region" evidence="3">
    <location>
        <begin position="294"/>
        <end position="467"/>
    </location>
</feature>
<dbReference type="Bgee" id="ENSLACG00000004123">
    <property type="expression patterns" value="Expressed in post-anal tail muscle and 6 other cell types or tissues"/>
</dbReference>
<protein>
    <submittedName>
        <fullName evidence="6">Sperm antigen with calponin homology and coiled-coil domains 1</fullName>
    </submittedName>
</protein>
<feature type="compositionally biased region" description="Polar residues" evidence="4">
    <location>
        <begin position="126"/>
        <end position="139"/>
    </location>
</feature>
<accession>H3A4R1</accession>
<feature type="compositionally biased region" description="Basic and acidic residues" evidence="4">
    <location>
        <begin position="116"/>
        <end position="125"/>
    </location>
</feature>
<evidence type="ECO:0000256" key="1">
    <source>
        <dbReference type="ARBA" id="ARBA00009452"/>
    </source>
</evidence>
<dbReference type="EMBL" id="AFYH01104063">
    <property type="status" value="NOT_ANNOTATED_CDS"/>
    <property type="molecule type" value="Genomic_DNA"/>
</dbReference>
<feature type="compositionally biased region" description="Polar residues" evidence="4">
    <location>
        <begin position="723"/>
        <end position="735"/>
    </location>
</feature>
<dbReference type="EMBL" id="AFYH01104064">
    <property type="status" value="NOT_ANNOTATED_CDS"/>
    <property type="molecule type" value="Genomic_DNA"/>
</dbReference>
<keyword evidence="7" id="KW-1185">Reference proteome</keyword>
<organism evidence="6 7">
    <name type="scientific">Latimeria chalumnae</name>
    <name type="common">Coelacanth</name>
    <dbReference type="NCBI Taxonomy" id="7897"/>
    <lineage>
        <taxon>Eukaryota</taxon>
        <taxon>Metazoa</taxon>
        <taxon>Chordata</taxon>
        <taxon>Craniata</taxon>
        <taxon>Vertebrata</taxon>
        <taxon>Euteleostomi</taxon>
        <taxon>Coelacanthiformes</taxon>
        <taxon>Coelacanthidae</taxon>
        <taxon>Latimeria</taxon>
    </lineage>
</organism>
<dbReference type="InterPro" id="IPR001715">
    <property type="entry name" value="CH_dom"/>
</dbReference>
<dbReference type="EMBL" id="AFYH01104058">
    <property type="status" value="NOT_ANNOTATED_CDS"/>
    <property type="molecule type" value="Genomic_DNA"/>
</dbReference>
<dbReference type="Gene3D" id="1.10.418.10">
    <property type="entry name" value="Calponin-like domain"/>
    <property type="match status" value="1"/>
</dbReference>
<name>H3A4R1_LATCH</name>
<dbReference type="EMBL" id="AFYH01104062">
    <property type="status" value="NOT_ANNOTATED_CDS"/>
    <property type="molecule type" value="Genomic_DNA"/>
</dbReference>
<evidence type="ECO:0000259" key="5">
    <source>
        <dbReference type="PROSITE" id="PS50021"/>
    </source>
</evidence>
<feature type="region of interest" description="Disordered" evidence="4">
    <location>
        <begin position="184"/>
        <end position="290"/>
    </location>
</feature>
<feature type="region of interest" description="Disordered" evidence="4">
    <location>
        <begin position="21"/>
        <end position="91"/>
    </location>
</feature>
<gene>
    <name evidence="6" type="primary">SPECC1</name>
</gene>
<feature type="compositionally biased region" description="Polar residues" evidence="4">
    <location>
        <begin position="261"/>
        <end position="287"/>
    </location>
</feature>
<dbReference type="Proteomes" id="UP000008672">
    <property type="component" value="Unassembled WGS sequence"/>
</dbReference>
<dbReference type="SMART" id="SM00033">
    <property type="entry name" value="CH"/>
    <property type="match status" value="1"/>
</dbReference>
<dbReference type="AlphaFoldDB" id="H3A4R1"/>
<feature type="compositionally biased region" description="Low complexity" evidence="4">
    <location>
        <begin position="236"/>
        <end position="253"/>
    </location>
</feature>
<evidence type="ECO:0000313" key="7">
    <source>
        <dbReference type="Proteomes" id="UP000008672"/>
    </source>
</evidence>
<proteinExistence type="inferred from homology"/>
<reference evidence="7" key="1">
    <citation type="submission" date="2011-08" db="EMBL/GenBank/DDBJ databases">
        <title>The draft genome of Latimeria chalumnae.</title>
        <authorList>
            <person name="Di Palma F."/>
            <person name="Alfoldi J."/>
            <person name="Johnson J."/>
            <person name="Berlin A."/>
            <person name="Gnerre S."/>
            <person name="Jaffe D."/>
            <person name="MacCallum I."/>
            <person name="Young S."/>
            <person name="Walker B.J."/>
            <person name="Lander E."/>
            <person name="Lindblad-Toh K."/>
        </authorList>
    </citation>
    <scope>NUCLEOTIDE SEQUENCE [LARGE SCALE GENOMIC DNA]</scope>
    <source>
        <strain evidence="7">Wild caught</strain>
    </source>
</reference>
<feature type="region of interest" description="Disordered" evidence="4">
    <location>
        <begin position="116"/>
        <end position="148"/>
    </location>
</feature>
<feature type="domain" description="Calponin-homology (CH)" evidence="5">
    <location>
        <begin position="905"/>
        <end position="1010"/>
    </location>
</feature>
<reference evidence="6" key="2">
    <citation type="submission" date="2025-08" db="UniProtKB">
        <authorList>
            <consortium name="Ensembl"/>
        </authorList>
    </citation>
    <scope>IDENTIFICATION</scope>
</reference>
<dbReference type="SUPFAM" id="SSF47576">
    <property type="entry name" value="Calponin-homology domain, CH-domain"/>
    <property type="match status" value="1"/>
</dbReference>
<dbReference type="GeneTree" id="ENSGT00940000153592"/>
<dbReference type="EMBL" id="AFYH01104056">
    <property type="status" value="NOT_ANNOTATED_CDS"/>
    <property type="molecule type" value="Genomic_DNA"/>
</dbReference>
<dbReference type="EMBL" id="AFYH01104059">
    <property type="status" value="NOT_ANNOTATED_CDS"/>
    <property type="molecule type" value="Genomic_DNA"/>
</dbReference>
<dbReference type="PANTHER" id="PTHR23167">
    <property type="entry name" value="CALPONIN HOMOLOGY DOMAIN-CONTAINING PROTEIN DDB_G0272472-RELATED"/>
    <property type="match status" value="1"/>
</dbReference>
<feature type="compositionally biased region" description="Low complexity" evidence="4">
    <location>
        <begin position="61"/>
        <end position="72"/>
    </location>
</feature>
<evidence type="ECO:0000256" key="2">
    <source>
        <dbReference type="ARBA" id="ARBA00023054"/>
    </source>
</evidence>
<dbReference type="InterPro" id="IPR050540">
    <property type="entry name" value="F-actin_Monoox_Mical"/>
</dbReference>
<comment type="similarity">
    <text evidence="1">Belongs to the cytospin-A family.</text>
</comment>
<dbReference type="Pfam" id="PF00307">
    <property type="entry name" value="CH"/>
    <property type="match status" value="1"/>
</dbReference>
<reference evidence="6" key="3">
    <citation type="submission" date="2025-09" db="UniProtKB">
        <authorList>
            <consortium name="Ensembl"/>
        </authorList>
    </citation>
    <scope>IDENTIFICATION</scope>
</reference>
<dbReference type="PANTHER" id="PTHR23167:SF3">
    <property type="entry name" value="CYTOSPIN-B"/>
    <property type="match status" value="1"/>
</dbReference>
<dbReference type="EMBL" id="AFYH01104065">
    <property type="status" value="NOT_ANNOTATED_CDS"/>
    <property type="molecule type" value="Genomic_DNA"/>
</dbReference>
<evidence type="ECO:0000256" key="3">
    <source>
        <dbReference type="SAM" id="Coils"/>
    </source>
</evidence>
<evidence type="ECO:0000313" key="6">
    <source>
        <dbReference type="Ensembl" id="ENSLACP00000004632.1"/>
    </source>
</evidence>
<feature type="region of interest" description="Disordered" evidence="4">
    <location>
        <begin position="691"/>
        <end position="735"/>
    </location>
</feature>
<sequence>MKKTVTAGAISELAEGRIKHGAGPVASGKRTGIPVPRELPAAVSRDKPFLRGPSVTKKGASSPTSSNVTTPTKYVRTAIKPKQESEANGKTMLESQVKELLAEAKTKDFEISSLRSELKKCRDKGSPNSETPGQESGNLLAQPAEEESLIKGLKEKNWTFQHELAVLREENQVLKEKLIALEYSPSLETSTSNSTNSNLPTPSTQESSFGSPLKSPVNGDLYDKSRVTVNGGKLRSPSSSSSDVTKVSPSSDTSEFENIADVSSRTDSSNSISFKGSKCSTTGNSPGDVSELSVACLTEKIQKMEETHHSTAEELQATLQELSDQQQMVQELTADNERFVEEKAMLESSLHQQRERVEQLVQENENLMALLKERAKTEETEVKEKRVLELEQRYDELIERSRFEREKLLNIQQQFTSSLRSLEKEHQEAQGLIKSLKEENSHLQRLLESEQQAKNEMAKAIEDYKSMVEGSNLENGHLKAQLEMQKQAAVEYRAGQGSGETLELLNVSQLDKEQLCVAYTELKQKFSKANGEVRQLQGMLEKMEAECRQLKELCDKQAEELNSSSLKREEESSETEAEIKHMKEAIFELEDQVEQHRAVRLHNNQMMIDLENNVLALEEQKLDLEKQLKALNRQMKEDAEEWRRFQADLQTAVVVANEIKIEAQQEVRALRKRLHEEEEQNLALQKEMDELKGNRDDDENETGITLDKLTEEDAGNQWHGVSASRTSPVPSEPSTTVKSLIKSFDAGFQEGSSQPVQIHTVPRSPLSGIPVRTAPAAAVSPMQRHASSSSVKLISKAPEKRAHFAEFPMTAFAFWTSHMEHSIILPESVPLPASKVIYMLKGRSNDLKPEQYLRKSPSLESIGKAPSIAVSSRSLAMTSSHPKLQSRLSVERMDPLTALARAYGGSKRNALLKWCQQKTEGYQNIDITNFSSSWSDGLAFCALLHTYLPAHIPYQELSSQDKKRNLMLAFQAAESVGIKPALEITDMVNTDRPNWQSVMQYIAQIYKYFET</sequence>
<feature type="compositionally biased region" description="Low complexity" evidence="4">
    <location>
        <begin position="184"/>
        <end position="204"/>
    </location>
</feature>
<dbReference type="EMBL" id="AFYH01104060">
    <property type="status" value="NOT_ANNOTATED_CDS"/>
    <property type="molecule type" value="Genomic_DNA"/>
</dbReference>
<dbReference type="InterPro" id="IPR036872">
    <property type="entry name" value="CH_dom_sf"/>
</dbReference>
<dbReference type="FunFam" id="1.10.418.10:FF:000020">
    <property type="entry name" value="Cytospin-A isoform 1"/>
    <property type="match status" value="1"/>
</dbReference>
<dbReference type="Ensembl" id="ENSLACT00000004671.1">
    <property type="protein sequence ID" value="ENSLACP00000004632.1"/>
    <property type="gene ID" value="ENSLACG00000004123.2"/>
</dbReference>
<dbReference type="EMBL" id="AFYH01104057">
    <property type="status" value="NOT_ANNOTATED_CDS"/>
    <property type="molecule type" value="Genomic_DNA"/>
</dbReference>